<feature type="chain" id="PRO_5011760635" evidence="2">
    <location>
        <begin position="26"/>
        <end position="216"/>
    </location>
</feature>
<organism evidence="3 4">
    <name type="scientific">Gemmobacter aquatilis</name>
    <dbReference type="NCBI Taxonomy" id="933059"/>
    <lineage>
        <taxon>Bacteria</taxon>
        <taxon>Pseudomonadati</taxon>
        <taxon>Pseudomonadota</taxon>
        <taxon>Alphaproteobacteria</taxon>
        <taxon>Rhodobacterales</taxon>
        <taxon>Paracoccaceae</taxon>
        <taxon>Gemmobacter</taxon>
    </lineage>
</organism>
<evidence type="ECO:0000256" key="1">
    <source>
        <dbReference type="SAM" id="MobiDB-lite"/>
    </source>
</evidence>
<dbReference type="AlphaFoldDB" id="A0A1H8J0G4"/>
<protein>
    <submittedName>
        <fullName evidence="3">Uncharacterized protein</fullName>
    </submittedName>
</protein>
<dbReference type="STRING" id="933059.SAMN04488103_107109"/>
<proteinExistence type="predicted"/>
<sequence>MTAHFPRLALLLGTAAMLAAAPVSLQFNPASGAFALKPAMALARGGNDDGPGHDANDDRGGDRNDDRNDDDSHDDGDDDSHDDDGTDDRNDDDSNDDDSHDGTDDDSNDDLNDDDSNDDGPGDDLNDDDSDDGLADDSDDDSVSTGPTKGKSLIALAGARKVAKVEVSRRGIEVTYRNGSKEQIEGRWYERKDKTGRTVEQRLATQADIDRLNALR</sequence>
<dbReference type="EMBL" id="FOCE01000007">
    <property type="protein sequence ID" value="SEN74470.1"/>
    <property type="molecule type" value="Genomic_DNA"/>
</dbReference>
<evidence type="ECO:0000313" key="3">
    <source>
        <dbReference type="EMBL" id="SEN74470.1"/>
    </source>
</evidence>
<keyword evidence="2" id="KW-0732">Signal</keyword>
<feature type="signal peptide" evidence="2">
    <location>
        <begin position="1"/>
        <end position="25"/>
    </location>
</feature>
<feature type="region of interest" description="Disordered" evidence="1">
    <location>
        <begin position="42"/>
        <end position="151"/>
    </location>
</feature>
<accession>A0A1H8J0G4</accession>
<gene>
    <name evidence="3" type="ORF">SAMN04488103_107109</name>
</gene>
<dbReference type="RefSeq" id="WP_091302064.1">
    <property type="nucleotide sequence ID" value="NZ_FOCE01000007.1"/>
</dbReference>
<reference evidence="3 4" key="1">
    <citation type="submission" date="2016-10" db="EMBL/GenBank/DDBJ databases">
        <authorList>
            <person name="de Groot N.N."/>
        </authorList>
    </citation>
    <scope>NUCLEOTIDE SEQUENCE [LARGE SCALE GENOMIC DNA]</scope>
    <source>
        <strain evidence="3 4">DSM 3857</strain>
    </source>
</reference>
<feature type="compositionally biased region" description="Basic and acidic residues" evidence="1">
    <location>
        <begin position="46"/>
        <end position="66"/>
    </location>
</feature>
<dbReference type="Proteomes" id="UP000198761">
    <property type="component" value="Unassembled WGS sequence"/>
</dbReference>
<evidence type="ECO:0000313" key="4">
    <source>
        <dbReference type="Proteomes" id="UP000198761"/>
    </source>
</evidence>
<dbReference type="OrthoDB" id="8420605at2"/>
<evidence type="ECO:0000256" key="2">
    <source>
        <dbReference type="SAM" id="SignalP"/>
    </source>
</evidence>
<name>A0A1H8J0G4_9RHOB</name>
<feature type="compositionally biased region" description="Acidic residues" evidence="1">
    <location>
        <begin position="67"/>
        <end position="142"/>
    </location>
</feature>
<keyword evidence="4" id="KW-1185">Reference proteome</keyword>